<comment type="catalytic activity">
    <reaction evidence="1 6">
        <text>a uridine in RNA = a pseudouridine in RNA</text>
        <dbReference type="Rhea" id="RHEA:48348"/>
        <dbReference type="Rhea" id="RHEA-COMP:12068"/>
        <dbReference type="Rhea" id="RHEA-COMP:12069"/>
        <dbReference type="ChEBI" id="CHEBI:65314"/>
        <dbReference type="ChEBI" id="CHEBI:65315"/>
    </reaction>
</comment>
<dbReference type="EMBL" id="FO681347">
    <property type="protein sequence ID" value="CCV64536.1"/>
    <property type="molecule type" value="Genomic_DNA"/>
</dbReference>
<comment type="similarity">
    <text evidence="2 6">Belongs to the pseudouridine synthase RluA family.</text>
</comment>
<dbReference type="Pfam" id="PF01479">
    <property type="entry name" value="S4"/>
    <property type="match status" value="1"/>
</dbReference>
<dbReference type="PANTHER" id="PTHR21600:SF44">
    <property type="entry name" value="RIBOSOMAL LARGE SUBUNIT PSEUDOURIDINE SYNTHASE D"/>
    <property type="match status" value="1"/>
</dbReference>
<keyword evidence="9" id="KW-1185">Reference proteome</keyword>
<dbReference type="InterPro" id="IPR006224">
    <property type="entry name" value="PsdUridine_synth_RluA-like_CS"/>
</dbReference>
<dbReference type="PROSITE" id="PS50889">
    <property type="entry name" value="S4"/>
    <property type="match status" value="1"/>
</dbReference>
<dbReference type="SUPFAM" id="SSF55174">
    <property type="entry name" value="Alpha-L RNA-binding motif"/>
    <property type="match status" value="1"/>
</dbReference>
<evidence type="ECO:0000256" key="5">
    <source>
        <dbReference type="PROSITE-ProRule" id="PRU00182"/>
    </source>
</evidence>
<dbReference type="SUPFAM" id="SSF55120">
    <property type="entry name" value="Pseudouridine synthase"/>
    <property type="match status" value="1"/>
</dbReference>
<feature type="domain" description="RNA-binding S4" evidence="7">
    <location>
        <begin position="13"/>
        <end position="76"/>
    </location>
</feature>
<dbReference type="NCBIfam" id="TIGR00005">
    <property type="entry name" value="rluA_subfam"/>
    <property type="match status" value="1"/>
</dbReference>
<evidence type="ECO:0000259" key="7">
    <source>
        <dbReference type="SMART" id="SM00363"/>
    </source>
</evidence>
<dbReference type="CDD" id="cd00165">
    <property type="entry name" value="S4"/>
    <property type="match status" value="1"/>
</dbReference>
<dbReference type="PANTHER" id="PTHR21600">
    <property type="entry name" value="MITOCHONDRIAL RNA PSEUDOURIDINE SYNTHASE"/>
    <property type="match status" value="1"/>
</dbReference>
<evidence type="ECO:0000256" key="2">
    <source>
        <dbReference type="ARBA" id="ARBA00010876"/>
    </source>
</evidence>
<dbReference type="AlphaFoldDB" id="U4KRX8"/>
<dbReference type="InterPro" id="IPR020103">
    <property type="entry name" value="PsdUridine_synth_cat_dom_sf"/>
</dbReference>
<evidence type="ECO:0000256" key="3">
    <source>
        <dbReference type="ARBA" id="ARBA00023235"/>
    </source>
</evidence>
<evidence type="ECO:0000313" key="8">
    <source>
        <dbReference type="EMBL" id="CCV64536.1"/>
    </source>
</evidence>
<dbReference type="OrthoDB" id="9807829at2"/>
<evidence type="ECO:0000313" key="9">
    <source>
        <dbReference type="Proteomes" id="UP000032740"/>
    </source>
</evidence>
<accession>U4KRX8</accession>
<dbReference type="InterPro" id="IPR006225">
    <property type="entry name" value="PsdUridine_synth_RluC/D"/>
</dbReference>
<dbReference type="Gene3D" id="3.10.290.10">
    <property type="entry name" value="RNA-binding S4 domain"/>
    <property type="match status" value="1"/>
</dbReference>
<dbReference type="Gene3D" id="3.30.2350.10">
    <property type="entry name" value="Pseudouridine synthase"/>
    <property type="match status" value="1"/>
</dbReference>
<dbReference type="Pfam" id="PF00849">
    <property type="entry name" value="PseudoU_synth_2"/>
    <property type="match status" value="1"/>
</dbReference>
<proteinExistence type="inferred from homology"/>
<dbReference type="HOGENOM" id="CLU_016902_4_4_14"/>
<dbReference type="InterPro" id="IPR036986">
    <property type="entry name" value="S4_RNA-bd_sf"/>
</dbReference>
<dbReference type="GO" id="GO:0000455">
    <property type="term" value="P:enzyme-directed rRNA pseudouridine synthesis"/>
    <property type="evidence" value="ECO:0007669"/>
    <property type="project" value="TreeGrafter"/>
</dbReference>
<dbReference type="EC" id="5.4.99.-" evidence="6"/>
<dbReference type="InterPro" id="IPR050188">
    <property type="entry name" value="RluA_PseudoU_synthase"/>
</dbReference>
<dbReference type="RefSeq" id="WP_026660427.1">
    <property type="nucleotide sequence ID" value="NC_022538.1"/>
</dbReference>
<comment type="function">
    <text evidence="6">Responsible for synthesis of pseudouridine from uracil.</text>
</comment>
<dbReference type="InterPro" id="IPR002942">
    <property type="entry name" value="S4_RNA-bd"/>
</dbReference>
<gene>
    <name evidence="8" type="primary">rluA</name>
    <name evidence="8" type="ORF">BN85409590</name>
</gene>
<protein>
    <recommendedName>
        <fullName evidence="6">Pseudouridine synthase</fullName>
        <ecNumber evidence="6">5.4.99.-</ecNumber>
    </recommendedName>
</protein>
<evidence type="ECO:0000256" key="1">
    <source>
        <dbReference type="ARBA" id="ARBA00000073"/>
    </source>
</evidence>
<dbReference type="InterPro" id="IPR006145">
    <property type="entry name" value="PsdUridine_synth_RsuA/RluA"/>
</dbReference>
<name>U4KRX8_ALTPJ</name>
<dbReference type="Proteomes" id="UP000032740">
    <property type="component" value="Chromosome"/>
</dbReference>
<dbReference type="STRING" id="1318466.BN85409590"/>
<evidence type="ECO:0000256" key="6">
    <source>
        <dbReference type="RuleBase" id="RU362028"/>
    </source>
</evidence>
<dbReference type="GO" id="GO:0120159">
    <property type="term" value="F:rRNA pseudouridine synthase activity"/>
    <property type="evidence" value="ECO:0007669"/>
    <property type="project" value="UniProtKB-ARBA"/>
</dbReference>
<organism evidence="8 9">
    <name type="scientific">Alteracholeplasma palmae (strain ATCC 49389 / J233)</name>
    <name type="common">Acholeplasma palmae</name>
    <dbReference type="NCBI Taxonomy" id="1318466"/>
    <lineage>
        <taxon>Bacteria</taxon>
        <taxon>Bacillati</taxon>
        <taxon>Mycoplasmatota</taxon>
        <taxon>Mollicutes</taxon>
        <taxon>Acholeplasmatales</taxon>
        <taxon>Acholeplasmataceae</taxon>
        <taxon>Acholeplasma</taxon>
    </lineage>
</organism>
<dbReference type="GO" id="GO:0003723">
    <property type="term" value="F:RNA binding"/>
    <property type="evidence" value="ECO:0007669"/>
    <property type="project" value="UniProtKB-KW"/>
</dbReference>
<evidence type="ECO:0000256" key="4">
    <source>
        <dbReference type="PIRSR" id="PIRSR606225-1"/>
    </source>
</evidence>
<keyword evidence="5" id="KW-0694">RNA-binding</keyword>
<keyword evidence="3 6" id="KW-0413">Isomerase</keyword>
<feature type="active site" evidence="4">
    <location>
        <position position="135"/>
    </location>
</feature>
<dbReference type="KEGG" id="apal:BN85409590"/>
<sequence length="300" mass="34371">MKQFKITTDDIGQRLDHYLTQNLDLTRSRIQQLIKEEHILINDKKEKTGYILKLDDLITVIIPEVKTLELKPVDLKLDIVYEDSDILVVNKPQGLVVHPASSYNEPTLVHGLLHEIDDLSDINGTYRPGIVHRIDKDTSGLLVVAKTDKAHKKLSEDLKVHDVKREYIAIIYGHIEDKGKIDAPIGRHKVNRLKMSVTHDGKDAITHFETIERYKGYSLIRCFLETGRTHQIRVHLAYIGHPILGDPIYGPKKVYGSSGQYLHARKLSFNHPITNDLVTFEVDVPDNFKEVLKKIENEEI</sequence>
<dbReference type="CDD" id="cd02869">
    <property type="entry name" value="PseudoU_synth_RluA_like"/>
    <property type="match status" value="1"/>
</dbReference>
<reference evidence="8 9" key="1">
    <citation type="journal article" date="2013" name="J. Mol. Microbiol. Biotechnol.">
        <title>Analysis of the Complete Genomes of Acholeplasma brassicae , A. palmae and A. laidlawii and Their Comparison to the Obligate Parasites from ' Candidatus Phytoplasma'.</title>
        <authorList>
            <person name="Kube M."/>
            <person name="Siewert C."/>
            <person name="Migdoll A.M."/>
            <person name="Duduk B."/>
            <person name="Holz S."/>
            <person name="Rabus R."/>
            <person name="Seemuller E."/>
            <person name="Mitrovic J."/>
            <person name="Muller I."/>
            <person name="Buttner C."/>
            <person name="Reinhardt R."/>
        </authorList>
    </citation>
    <scope>NUCLEOTIDE SEQUENCE [LARGE SCALE GENOMIC DNA]</scope>
    <source>
        <strain evidence="8 9">J233</strain>
    </source>
</reference>
<dbReference type="SMART" id="SM00363">
    <property type="entry name" value="S4"/>
    <property type="match status" value="1"/>
</dbReference>
<dbReference type="PROSITE" id="PS01129">
    <property type="entry name" value="PSI_RLU"/>
    <property type="match status" value="1"/>
</dbReference>